<evidence type="ECO:0000313" key="2">
    <source>
        <dbReference type="EMBL" id="KZP08141.1"/>
    </source>
</evidence>
<evidence type="ECO:0000313" key="3">
    <source>
        <dbReference type="Proteomes" id="UP000076532"/>
    </source>
</evidence>
<dbReference type="AlphaFoldDB" id="A0A165X2R2"/>
<feature type="compositionally biased region" description="Low complexity" evidence="1">
    <location>
        <begin position="10"/>
        <end position="21"/>
    </location>
</feature>
<protein>
    <submittedName>
        <fullName evidence="2">Uncharacterized protein</fullName>
    </submittedName>
</protein>
<reference evidence="2 3" key="1">
    <citation type="journal article" date="2016" name="Mol. Biol. Evol.">
        <title>Comparative Genomics of Early-Diverging Mushroom-Forming Fungi Provides Insights into the Origins of Lignocellulose Decay Capabilities.</title>
        <authorList>
            <person name="Nagy L.G."/>
            <person name="Riley R."/>
            <person name="Tritt A."/>
            <person name="Adam C."/>
            <person name="Daum C."/>
            <person name="Floudas D."/>
            <person name="Sun H."/>
            <person name="Yadav J.S."/>
            <person name="Pangilinan J."/>
            <person name="Larsson K.H."/>
            <person name="Matsuura K."/>
            <person name="Barry K."/>
            <person name="Labutti K."/>
            <person name="Kuo R."/>
            <person name="Ohm R.A."/>
            <person name="Bhattacharya S.S."/>
            <person name="Shirouzu T."/>
            <person name="Yoshinaga Y."/>
            <person name="Martin F.M."/>
            <person name="Grigoriev I.V."/>
            <person name="Hibbett D.S."/>
        </authorList>
    </citation>
    <scope>NUCLEOTIDE SEQUENCE [LARGE SCALE GENOMIC DNA]</scope>
    <source>
        <strain evidence="2 3">CBS 109695</strain>
    </source>
</reference>
<name>A0A165X2R2_9AGAM</name>
<evidence type="ECO:0000256" key="1">
    <source>
        <dbReference type="SAM" id="MobiDB-lite"/>
    </source>
</evidence>
<organism evidence="2 3">
    <name type="scientific">Athelia psychrophila</name>
    <dbReference type="NCBI Taxonomy" id="1759441"/>
    <lineage>
        <taxon>Eukaryota</taxon>
        <taxon>Fungi</taxon>
        <taxon>Dikarya</taxon>
        <taxon>Basidiomycota</taxon>
        <taxon>Agaricomycotina</taxon>
        <taxon>Agaricomycetes</taxon>
        <taxon>Agaricomycetidae</taxon>
        <taxon>Atheliales</taxon>
        <taxon>Atheliaceae</taxon>
        <taxon>Athelia</taxon>
    </lineage>
</organism>
<accession>A0A165X2R2</accession>
<sequence>MPGSGSYHPASTTTTRAWASRSRARASRSRAWASRFWIIGPEFTCDYEKQGAPPGDSDNPAGMLWDQAAGSKELASGAAVPRLRVTRARVLKRVHVHVMSTECHSADHATNGRWLEAM</sequence>
<keyword evidence="3" id="KW-1185">Reference proteome</keyword>
<dbReference type="Proteomes" id="UP000076532">
    <property type="component" value="Unassembled WGS sequence"/>
</dbReference>
<gene>
    <name evidence="2" type="ORF">FIBSPDRAFT_901513</name>
</gene>
<dbReference type="EMBL" id="KV417730">
    <property type="protein sequence ID" value="KZP08141.1"/>
    <property type="molecule type" value="Genomic_DNA"/>
</dbReference>
<proteinExistence type="predicted"/>
<feature type="region of interest" description="Disordered" evidence="1">
    <location>
        <begin position="1"/>
        <end position="29"/>
    </location>
</feature>